<evidence type="ECO:0000256" key="4">
    <source>
        <dbReference type="ARBA" id="ARBA00022741"/>
    </source>
</evidence>
<evidence type="ECO:0000256" key="2">
    <source>
        <dbReference type="ARBA" id="ARBA00022617"/>
    </source>
</evidence>
<feature type="region of interest" description="Disordered" evidence="11">
    <location>
        <begin position="776"/>
        <end position="809"/>
    </location>
</feature>
<dbReference type="CDD" id="cd04107">
    <property type="entry name" value="Rab32_Rab38"/>
    <property type="match status" value="1"/>
</dbReference>
<dbReference type="NCBIfam" id="TIGR00231">
    <property type="entry name" value="small_GTP"/>
    <property type="match status" value="1"/>
</dbReference>
<feature type="domain" description="Calpain catalytic" evidence="12">
    <location>
        <begin position="333"/>
        <end position="385"/>
    </location>
</feature>
<evidence type="ECO:0000313" key="14">
    <source>
        <dbReference type="EMBL" id="RXN16777.1"/>
    </source>
</evidence>
<dbReference type="GO" id="GO:0005802">
    <property type="term" value="C:trans-Golgi network"/>
    <property type="evidence" value="ECO:0007669"/>
    <property type="project" value="InterPro"/>
</dbReference>
<dbReference type="PRINTS" id="PR00449">
    <property type="entry name" value="RASTRNSFRMNG"/>
</dbReference>
<comment type="subcellular location">
    <subcellularLocation>
        <location evidence="9">Endomembrane system</location>
        <topology evidence="9">Lipid-anchor</topology>
        <orientation evidence="9">Cytoplasmic side</orientation>
    </subcellularLocation>
</comment>
<dbReference type="SMART" id="SM00174">
    <property type="entry name" value="RHO"/>
    <property type="match status" value="1"/>
</dbReference>
<name>A0A498MIF2_LABRO</name>
<dbReference type="GO" id="GO:0004198">
    <property type="term" value="F:calcium-dependent cysteine-type endopeptidase activity"/>
    <property type="evidence" value="ECO:0007669"/>
    <property type="project" value="InterPro"/>
</dbReference>
<dbReference type="Pfam" id="PF22070">
    <property type="entry name" value="Androglobin_V"/>
    <property type="match status" value="1"/>
</dbReference>
<keyword evidence="6" id="KW-0342">GTP-binding</keyword>
<dbReference type="InterPro" id="IPR001806">
    <property type="entry name" value="Small_GTPase"/>
</dbReference>
<feature type="compositionally biased region" description="Basic and acidic residues" evidence="11">
    <location>
        <begin position="1112"/>
        <end position="1122"/>
    </location>
</feature>
<dbReference type="InterPro" id="IPR030697">
    <property type="entry name" value="Rab29/Rab38/Rab32"/>
</dbReference>
<feature type="compositionally biased region" description="Polar residues" evidence="11">
    <location>
        <begin position="1208"/>
        <end position="1220"/>
    </location>
</feature>
<dbReference type="InterPro" id="IPR005225">
    <property type="entry name" value="Small_GTP-bd"/>
</dbReference>
<gene>
    <name evidence="14" type="ORF">ROHU_027254</name>
</gene>
<dbReference type="PANTHER" id="PTHR46298:SF1">
    <property type="entry name" value="ANDROGLOBIN"/>
    <property type="match status" value="1"/>
</dbReference>
<dbReference type="Pfam" id="PF22069">
    <property type="entry name" value="Androglobin_IV"/>
    <property type="match status" value="1"/>
</dbReference>
<comment type="caution">
    <text evidence="14">The sequence shown here is derived from an EMBL/GenBank/DDBJ whole genome shotgun (WGS) entry which is preliminary data.</text>
</comment>
<dbReference type="InterPro" id="IPR012292">
    <property type="entry name" value="Globin/Proto"/>
</dbReference>
<evidence type="ECO:0000256" key="7">
    <source>
        <dbReference type="ARBA" id="ARBA00023288"/>
    </source>
</evidence>
<dbReference type="PROSITE" id="PS50203">
    <property type="entry name" value="CALPAIN_CAT"/>
    <property type="match status" value="1"/>
</dbReference>
<dbReference type="PROSITE" id="PS50096">
    <property type="entry name" value="IQ"/>
    <property type="match status" value="1"/>
</dbReference>
<dbReference type="InterPro" id="IPR053033">
    <property type="entry name" value="Androglobin-like"/>
</dbReference>
<sequence>MAGGSVSECKEYLFKVLVIGELGVGKTSIIKRYVHQLFSQHYRATIGVDFALKVLNWDSKTLVRLQLWDIAGQERFGNMTRVYYKEAVGAFVVFDVTRGSTFEAVSKWKHDLDSKVKLANGNPIPSVLLANKCDQKKDGSNNSTLMDNFCKEAGFLGWFETSAKENINVDEAARFLVENILLNDKGLPYEENNGDKIKLDQQTVPAESKASSMVSASESPEEPKKSLISLWPEWNDTEVNAEKWDAAKAPKDSKTPVVVENEAAFDLTSANEHLLSSELMRWVISELYILWKVCNTAEEKATETVPNLWKPWEHIYSLCKVAQDHMPLYNAYGKYVIKLYWMGSWRKITVDDMLPFDKDDNLLLPATMNQSELWPMLLAKGILKVASTEIHGVASCNLRSDEFPCFIDSSETESAKRKSKVADQDGKTIQPNAAIHANDTTGPQMVVCASYQPLHLMEKRTSVLKRMADSSESLRQYGLSQLFSHPVLLTCTRDCPLVVPPKAPPVPQWKLIRPRKQTNITDEPKEPPVQKPEQFIEVSSPFINFKLMTMAAHDMEPSGAKRRGYNSNLTSFSEMDDSEDDHTKNDITQNSVNTLDATVATQVTAEDKKKDDSIANDTAEVESTSGPDKETDRKDKERLQTAKESSGALFLSQDALATDKPPLLETWVDLHNFTKCFQTLLIFHKPDTYAHQCKTSHFKESLRFCEQAVMIIRALGRVIGSFSDPEELPSTTKELEKTHGVDIQQQRVFNEAVYHMFCSSLGRKLTSEELFAVQTLTGDPSPHGSNDKALDARSDDTPERWNGRQATDKEMQAATVLQAGWKGYLVREILTAARPGTKENLSVAKTLQDMWAPVESDLEKHAVSLLRHMVANGEGIAELYPCGEDECNRITFTDYSVPVPEVANSWILIFREVFHVPKNMLLVPKIFSPLPVCIVHVINNDTLEEIPRVFNRVEPYIYTPNKGGYTFVAEAHTGDSSVIGGKWRMRLIGCREPLPQLAREAPSNNFSVKELKGYYIPNQKNVICRHVVKVSSDHSATVQFQTSKSDVYIKLSILDHEKEIASSQGKGHVIIPVYCFVGNNVFGDILDDTSTPVGTDQQNKEGQKSAPKSTSKAKEREKDKLTSKSSSIMEQSLDVSKPHWTLRVVSDHSEAGSIEVKKDTEKLEEIRAMKLAWEAAEPGRAAKAHQTRQRYLKDLQERAESKEPVTAETDTQPQPQQSEEFFTDKNDIDYTPFIRKSLPQPRLKDEALEEEQRRERSEKFQSFRLIWDNILEQRKQEKIARKEMMKRQLETYTGFQDSMDAYRQKMLQARETFCYRVLKEQPHKKMEEPPMETVEQVVLEKTPTVVQSSGRKSGGKRK</sequence>
<dbReference type="FunFam" id="3.40.50.300:FF:000222">
    <property type="entry name" value="RAB32, member RAS oncogene family"/>
    <property type="match status" value="1"/>
</dbReference>
<dbReference type="InterPro" id="IPR027417">
    <property type="entry name" value="P-loop_NTPase"/>
</dbReference>
<feature type="region of interest" description="Disordered" evidence="11">
    <location>
        <begin position="1089"/>
        <end position="1132"/>
    </location>
</feature>
<dbReference type="STRING" id="84645.A0A498MIF2"/>
<dbReference type="PROSITE" id="PS52042">
    <property type="entry name" value="GLOBIN_CP_ADGB"/>
    <property type="match status" value="1"/>
</dbReference>
<evidence type="ECO:0000259" key="13">
    <source>
        <dbReference type="PROSITE" id="PS52042"/>
    </source>
</evidence>
<evidence type="ECO:0000256" key="1">
    <source>
        <dbReference type="ARBA" id="ARBA00006270"/>
    </source>
</evidence>
<dbReference type="InterPro" id="IPR038765">
    <property type="entry name" value="Papain-like_cys_pep_sf"/>
</dbReference>
<feature type="region of interest" description="Disordered" evidence="11">
    <location>
        <begin position="606"/>
        <end position="645"/>
    </location>
</feature>
<evidence type="ECO:0000313" key="15">
    <source>
        <dbReference type="Proteomes" id="UP000290572"/>
    </source>
</evidence>
<keyword evidence="2" id="KW-0349">Heme</keyword>
<feature type="region of interest" description="Disordered" evidence="11">
    <location>
        <begin position="557"/>
        <end position="591"/>
    </location>
</feature>
<comment type="caution">
    <text evidence="10">Lacks conserved residue(s) required for the propagation of feature annotation.</text>
</comment>
<dbReference type="Proteomes" id="UP000290572">
    <property type="component" value="Unassembled WGS sequence"/>
</dbReference>
<dbReference type="GO" id="GO:0019825">
    <property type="term" value="F:oxygen binding"/>
    <property type="evidence" value="ECO:0007669"/>
    <property type="project" value="InterPro"/>
</dbReference>
<feature type="compositionally biased region" description="Low complexity" evidence="11">
    <location>
        <begin position="206"/>
        <end position="218"/>
    </location>
</feature>
<keyword evidence="4" id="KW-0547">Nucleotide-binding</keyword>
<evidence type="ECO:0000256" key="3">
    <source>
        <dbReference type="ARBA" id="ARBA00022723"/>
    </source>
</evidence>
<dbReference type="Pfam" id="PF00648">
    <property type="entry name" value="Peptidase_C2"/>
    <property type="match status" value="1"/>
</dbReference>
<evidence type="ECO:0000256" key="9">
    <source>
        <dbReference type="ARBA" id="ARBA00046278"/>
    </source>
</evidence>
<dbReference type="PANTHER" id="PTHR46298">
    <property type="entry name" value="ANDROGLOBIN"/>
    <property type="match status" value="1"/>
</dbReference>
<dbReference type="GO" id="GO:0020037">
    <property type="term" value="F:heme binding"/>
    <property type="evidence" value="ECO:0007669"/>
    <property type="project" value="InterPro"/>
</dbReference>
<dbReference type="SUPFAM" id="SSF52540">
    <property type="entry name" value="P-loop containing nucleoside triphosphate hydrolases"/>
    <property type="match status" value="1"/>
</dbReference>
<comment type="similarity">
    <text evidence="1">Belongs to the small GTPase superfamily. Rab family.</text>
</comment>
<feature type="compositionally biased region" description="Polar residues" evidence="11">
    <location>
        <begin position="1123"/>
        <end position="1132"/>
    </location>
</feature>
<keyword evidence="5" id="KW-0408">Iron</keyword>
<evidence type="ECO:0000259" key="12">
    <source>
        <dbReference type="PROSITE" id="PS50203"/>
    </source>
</evidence>
<dbReference type="PROSITE" id="PS51421">
    <property type="entry name" value="RAS"/>
    <property type="match status" value="1"/>
</dbReference>
<dbReference type="InterPro" id="IPR054095">
    <property type="entry name" value="Androglobin_V"/>
</dbReference>
<dbReference type="GO" id="GO:0006508">
    <property type="term" value="P:proteolysis"/>
    <property type="evidence" value="ECO:0007669"/>
    <property type="project" value="InterPro"/>
</dbReference>
<dbReference type="GO" id="GO:0016192">
    <property type="term" value="P:vesicle-mediated transport"/>
    <property type="evidence" value="ECO:0007669"/>
    <property type="project" value="InterPro"/>
</dbReference>
<evidence type="ECO:0000256" key="11">
    <source>
        <dbReference type="SAM" id="MobiDB-lite"/>
    </source>
</evidence>
<dbReference type="InterPro" id="IPR001300">
    <property type="entry name" value="Peptidase_C2_calpain_cat"/>
</dbReference>
<feature type="region of interest" description="Disordered" evidence="11">
    <location>
        <begin position="1339"/>
        <end position="1358"/>
    </location>
</feature>
<dbReference type="SMART" id="SM00173">
    <property type="entry name" value="RAS"/>
    <property type="match status" value="1"/>
</dbReference>
<keyword evidence="15" id="KW-1185">Reference proteome</keyword>
<evidence type="ECO:0000256" key="6">
    <source>
        <dbReference type="ARBA" id="ARBA00023134"/>
    </source>
</evidence>
<protein>
    <submittedName>
        <fullName evidence="14">Androglobin isoform X1</fullName>
    </submittedName>
</protein>
<dbReference type="Gene3D" id="1.10.490.10">
    <property type="entry name" value="Globins"/>
    <property type="match status" value="1"/>
</dbReference>
<dbReference type="Pfam" id="PF00071">
    <property type="entry name" value="Ras"/>
    <property type="match status" value="1"/>
</dbReference>
<feature type="compositionally biased region" description="Basic and acidic residues" evidence="11">
    <location>
        <begin position="785"/>
        <end position="809"/>
    </location>
</feature>
<dbReference type="GO" id="GO:0031982">
    <property type="term" value="C:vesicle"/>
    <property type="evidence" value="ECO:0007669"/>
    <property type="project" value="InterPro"/>
</dbReference>
<dbReference type="GO" id="GO:0003924">
    <property type="term" value="F:GTPase activity"/>
    <property type="evidence" value="ECO:0007669"/>
    <property type="project" value="InterPro"/>
</dbReference>
<dbReference type="EMBL" id="QBIY01012771">
    <property type="protein sequence ID" value="RXN16777.1"/>
    <property type="molecule type" value="Genomic_DNA"/>
</dbReference>
<keyword evidence="7" id="KW-0449">Lipoprotein</keyword>
<feature type="region of interest" description="Disordered" evidence="11">
    <location>
        <begin position="1197"/>
        <end position="1224"/>
    </location>
</feature>
<dbReference type="InterPro" id="IPR057249">
    <property type="entry name" value="Globin_CP_ADGB"/>
</dbReference>
<dbReference type="Gene3D" id="3.40.50.300">
    <property type="entry name" value="P-loop containing nucleotide triphosphate hydrolases"/>
    <property type="match status" value="1"/>
</dbReference>
<dbReference type="PROSITE" id="PS51419">
    <property type="entry name" value="RAB"/>
    <property type="match status" value="1"/>
</dbReference>
<dbReference type="SMART" id="SM00176">
    <property type="entry name" value="RAN"/>
    <property type="match status" value="1"/>
</dbReference>
<feature type="region of interest" description="Disordered" evidence="11">
    <location>
        <begin position="201"/>
        <end position="222"/>
    </location>
</feature>
<reference evidence="14 15" key="1">
    <citation type="submission" date="2018-03" db="EMBL/GenBank/DDBJ databases">
        <title>Draft genome sequence of Rohu Carp (Labeo rohita).</title>
        <authorList>
            <person name="Das P."/>
            <person name="Kushwaha B."/>
            <person name="Joshi C.G."/>
            <person name="Kumar D."/>
            <person name="Nagpure N.S."/>
            <person name="Sahoo L."/>
            <person name="Das S.P."/>
            <person name="Bit A."/>
            <person name="Patnaik S."/>
            <person name="Meher P.K."/>
            <person name="Jayasankar P."/>
            <person name="Koringa P.G."/>
            <person name="Patel N.V."/>
            <person name="Hinsu A.T."/>
            <person name="Kumar R."/>
            <person name="Pandey M."/>
            <person name="Agarwal S."/>
            <person name="Srivastava S."/>
            <person name="Singh M."/>
            <person name="Iquebal M.A."/>
            <person name="Jaiswal S."/>
            <person name="Angadi U.B."/>
            <person name="Kumar N."/>
            <person name="Raza M."/>
            <person name="Shah T.M."/>
            <person name="Rai A."/>
            <person name="Jena J.K."/>
        </authorList>
    </citation>
    <scope>NUCLEOTIDE SEQUENCE [LARGE SCALE GENOMIC DNA]</scope>
    <source>
        <strain evidence="14">DASCIFA01</strain>
        <tissue evidence="14">Testis</tissue>
    </source>
</reference>
<evidence type="ECO:0000256" key="8">
    <source>
        <dbReference type="ARBA" id="ARBA00023289"/>
    </source>
</evidence>
<accession>A0A498MIF2</accession>
<dbReference type="SUPFAM" id="SSF54001">
    <property type="entry name" value="Cysteine proteinases"/>
    <property type="match status" value="1"/>
</dbReference>
<evidence type="ECO:0000256" key="10">
    <source>
        <dbReference type="PROSITE-ProRule" id="PRU00239"/>
    </source>
</evidence>
<keyword evidence="8" id="KW-0636">Prenylation</keyword>
<dbReference type="CDD" id="cd22307">
    <property type="entry name" value="Adgb_C_mid-like"/>
    <property type="match status" value="1"/>
</dbReference>
<feature type="compositionally biased region" description="Basic and acidic residues" evidence="11">
    <location>
        <begin position="627"/>
        <end position="641"/>
    </location>
</feature>
<keyword evidence="3" id="KW-0479">Metal-binding</keyword>
<dbReference type="GO" id="GO:0046872">
    <property type="term" value="F:metal ion binding"/>
    <property type="evidence" value="ECO:0007669"/>
    <property type="project" value="UniProtKB-KW"/>
</dbReference>
<feature type="domain" description="Globin" evidence="13">
    <location>
        <begin position="674"/>
        <end position="872"/>
    </location>
</feature>
<organism evidence="14 15">
    <name type="scientific">Labeo rohita</name>
    <name type="common">Indian major carp</name>
    <name type="synonym">Cyprinus rohita</name>
    <dbReference type="NCBI Taxonomy" id="84645"/>
    <lineage>
        <taxon>Eukaryota</taxon>
        <taxon>Metazoa</taxon>
        <taxon>Chordata</taxon>
        <taxon>Craniata</taxon>
        <taxon>Vertebrata</taxon>
        <taxon>Euteleostomi</taxon>
        <taxon>Actinopterygii</taxon>
        <taxon>Neopterygii</taxon>
        <taxon>Teleostei</taxon>
        <taxon>Ostariophysi</taxon>
        <taxon>Cypriniformes</taxon>
        <taxon>Cyprinidae</taxon>
        <taxon>Labeoninae</taxon>
        <taxon>Labeonini</taxon>
        <taxon>Labeo</taxon>
    </lineage>
</organism>
<dbReference type="InterPro" id="IPR054094">
    <property type="entry name" value="Androglobin_IV"/>
</dbReference>
<dbReference type="SMART" id="SM00175">
    <property type="entry name" value="RAB"/>
    <property type="match status" value="1"/>
</dbReference>
<evidence type="ECO:0000256" key="5">
    <source>
        <dbReference type="ARBA" id="ARBA00023004"/>
    </source>
</evidence>
<proteinExistence type="inferred from homology"/>
<dbReference type="GO" id="GO:0005525">
    <property type="term" value="F:GTP binding"/>
    <property type="evidence" value="ECO:0007669"/>
    <property type="project" value="UniProtKB-KW"/>
</dbReference>